<dbReference type="PANTHER" id="PTHR31705">
    <property type="entry name" value="MEDIATOR OF RNA POLYMERASE II TRANSCRIPTION SUBUNIT 30"/>
    <property type="match status" value="1"/>
</dbReference>
<keyword evidence="13" id="KW-1185">Reference proteome</keyword>
<comment type="function">
    <text evidence="8">Component of the Mediator complex, a coactivator involved in the regulated transcription of nearly all RNA polymerase II-dependent genes. Mediator functions as a bridge to convey information from gene-specific regulatory proteins to the basal RNA polymerase II transcription machinery. Mediator is recruited to promoters by direct interactions with regulatory proteins and serves as a scaffold for the assembly of a functional preinitiation complex with RNA polymerase II and the general transcription factors.</text>
</comment>
<dbReference type="GO" id="GO:0016592">
    <property type="term" value="C:mediator complex"/>
    <property type="evidence" value="ECO:0007669"/>
    <property type="project" value="TreeGrafter"/>
</dbReference>
<dbReference type="GO" id="GO:0003712">
    <property type="term" value="F:transcription coregulator activity"/>
    <property type="evidence" value="ECO:0007669"/>
    <property type="project" value="TreeGrafter"/>
</dbReference>
<reference evidence="12" key="1">
    <citation type="journal article" date="2023" name="G3 (Bethesda)">
        <title>Whole genome assembly and annotation of the endangered Caribbean coral Acropora cervicornis.</title>
        <authorList>
            <person name="Selwyn J.D."/>
            <person name="Vollmer S.V."/>
        </authorList>
    </citation>
    <scope>NUCLEOTIDE SEQUENCE</scope>
    <source>
        <strain evidence="12">K2</strain>
    </source>
</reference>
<organism evidence="12 13">
    <name type="scientific">Acropora cervicornis</name>
    <name type="common">Staghorn coral</name>
    <dbReference type="NCBI Taxonomy" id="6130"/>
    <lineage>
        <taxon>Eukaryota</taxon>
        <taxon>Metazoa</taxon>
        <taxon>Cnidaria</taxon>
        <taxon>Anthozoa</taxon>
        <taxon>Hexacorallia</taxon>
        <taxon>Scleractinia</taxon>
        <taxon>Astrocoeniina</taxon>
        <taxon>Acroporidae</taxon>
        <taxon>Acropora</taxon>
    </lineage>
</organism>
<dbReference type="EMBL" id="JARQWQ010000038">
    <property type="protein sequence ID" value="KAK2559947.1"/>
    <property type="molecule type" value="Genomic_DNA"/>
</dbReference>
<dbReference type="InterPro" id="IPR021019">
    <property type="entry name" value="Mediator_Med30_met"/>
</dbReference>
<dbReference type="AlphaFoldDB" id="A0AAD9QEM5"/>
<evidence type="ECO:0000256" key="6">
    <source>
        <dbReference type="ARBA" id="ARBA00023163"/>
    </source>
</evidence>
<evidence type="ECO:0000256" key="1">
    <source>
        <dbReference type="ARBA" id="ARBA00004123"/>
    </source>
</evidence>
<comment type="caution">
    <text evidence="12">The sequence shown here is derived from an EMBL/GenBank/DDBJ whole genome shotgun (WGS) entry which is preliminary data.</text>
</comment>
<gene>
    <name evidence="12" type="ORF">P5673_017525</name>
</gene>
<evidence type="ECO:0000256" key="8">
    <source>
        <dbReference type="ARBA" id="ARBA00025687"/>
    </source>
</evidence>
<evidence type="ECO:0000313" key="13">
    <source>
        <dbReference type="Proteomes" id="UP001249851"/>
    </source>
</evidence>
<feature type="region of interest" description="Disordered" evidence="11">
    <location>
        <begin position="1"/>
        <end position="25"/>
    </location>
</feature>
<dbReference type="GO" id="GO:0045893">
    <property type="term" value="P:positive regulation of DNA-templated transcription"/>
    <property type="evidence" value="ECO:0007669"/>
    <property type="project" value="TreeGrafter"/>
</dbReference>
<name>A0AAD9QEM5_ACRCE</name>
<keyword evidence="7" id="KW-0539">Nucleus</keyword>
<evidence type="ECO:0000256" key="7">
    <source>
        <dbReference type="ARBA" id="ARBA00023242"/>
    </source>
</evidence>
<sequence>MATKWGHSVSMSVSSGIREEKKTTRASNVQQLNEISLSIQGQQTVQDIVSKATDLFRCLEDVKIVVDDKSKVETRNNSKKIQEALNGIKELFSRLRAIYDETNRRVDIPQGDNLEDLFPLKSEAQESEMEVPKDASAVQIEHDTLQEKLRSKNKEIKDLIDKLRTLMWDINIMMAVKPS</sequence>
<evidence type="ECO:0000256" key="11">
    <source>
        <dbReference type="SAM" id="MobiDB-lite"/>
    </source>
</evidence>
<comment type="subcellular location">
    <subcellularLocation>
        <location evidence="1">Nucleus</location>
    </subcellularLocation>
</comment>
<evidence type="ECO:0000256" key="4">
    <source>
        <dbReference type="ARBA" id="ARBA00023015"/>
    </source>
</evidence>
<keyword evidence="10" id="KW-0175">Coiled coil</keyword>
<dbReference type="Pfam" id="PF11315">
    <property type="entry name" value="Med30"/>
    <property type="match status" value="1"/>
</dbReference>
<protein>
    <recommendedName>
        <fullName evidence="3">Mediator of RNA polymerase II transcription subunit 30</fullName>
    </recommendedName>
    <alternativeName>
        <fullName evidence="9">Mediator complex subunit 30</fullName>
    </alternativeName>
</protein>
<keyword evidence="5" id="KW-0010">Activator</keyword>
<reference evidence="12" key="2">
    <citation type="journal article" date="2023" name="Science">
        <title>Genomic signatures of disease resistance in endangered staghorn corals.</title>
        <authorList>
            <person name="Vollmer S.V."/>
            <person name="Selwyn J.D."/>
            <person name="Despard B.A."/>
            <person name="Roesel C.L."/>
        </authorList>
    </citation>
    <scope>NUCLEOTIDE SEQUENCE</scope>
    <source>
        <strain evidence="12">K2</strain>
    </source>
</reference>
<evidence type="ECO:0000256" key="2">
    <source>
        <dbReference type="ARBA" id="ARBA00010606"/>
    </source>
</evidence>
<evidence type="ECO:0000256" key="9">
    <source>
        <dbReference type="ARBA" id="ARBA00031981"/>
    </source>
</evidence>
<evidence type="ECO:0000313" key="12">
    <source>
        <dbReference type="EMBL" id="KAK2559947.1"/>
    </source>
</evidence>
<proteinExistence type="inferred from homology"/>
<dbReference type="PANTHER" id="PTHR31705:SF4">
    <property type="entry name" value="MEDIATOR OF RNA POLYMERASE II TRANSCRIPTION SUBUNIT 30"/>
    <property type="match status" value="1"/>
</dbReference>
<evidence type="ECO:0000256" key="10">
    <source>
        <dbReference type="SAM" id="Coils"/>
    </source>
</evidence>
<feature type="coiled-coil region" evidence="10">
    <location>
        <begin position="135"/>
        <end position="166"/>
    </location>
</feature>
<comment type="similarity">
    <text evidence="2">Belongs to the Mediator complex subunit 30 family.</text>
</comment>
<evidence type="ECO:0000256" key="5">
    <source>
        <dbReference type="ARBA" id="ARBA00023159"/>
    </source>
</evidence>
<keyword evidence="4" id="KW-0805">Transcription regulation</keyword>
<dbReference type="Proteomes" id="UP001249851">
    <property type="component" value="Unassembled WGS sequence"/>
</dbReference>
<accession>A0AAD9QEM5</accession>
<evidence type="ECO:0000256" key="3">
    <source>
        <dbReference type="ARBA" id="ARBA00019664"/>
    </source>
</evidence>
<keyword evidence="6" id="KW-0804">Transcription</keyword>